<dbReference type="InterPro" id="IPR036388">
    <property type="entry name" value="WH-like_DNA-bd_sf"/>
</dbReference>
<accession>A0ABN5YC63</accession>
<reference evidence="2 3" key="1">
    <citation type="journal article" date="2019" name="Emerg. Microbes Infect.">
        <title>Comprehensive subspecies identification of 175 nontuberculous mycobacteria species based on 7547 genomic profiles.</title>
        <authorList>
            <person name="Matsumoto Y."/>
            <person name="Kinjo T."/>
            <person name="Motooka D."/>
            <person name="Nabeya D."/>
            <person name="Jung N."/>
            <person name="Uechi K."/>
            <person name="Horii T."/>
            <person name="Iida T."/>
            <person name="Fujita J."/>
            <person name="Nakamura S."/>
        </authorList>
    </citation>
    <scope>NUCLEOTIDE SEQUENCE [LARGE SCALE GENOMIC DNA]</scope>
    <source>
        <strain evidence="2 3">JCM 12375</strain>
    </source>
</reference>
<sequence>MSEIPKLLTPKELADILGVSQETLAQNRYLGQGVPYIKVGKRVRYQLNDVIAYLEANRVSNDA</sequence>
<evidence type="ECO:0000313" key="2">
    <source>
        <dbReference type="EMBL" id="BBX35747.1"/>
    </source>
</evidence>
<dbReference type="InterPro" id="IPR041657">
    <property type="entry name" value="HTH_17"/>
</dbReference>
<dbReference type="Pfam" id="PF12728">
    <property type="entry name" value="HTH_17"/>
    <property type="match status" value="1"/>
</dbReference>
<dbReference type="SUPFAM" id="SSF46955">
    <property type="entry name" value="Putative DNA-binding domain"/>
    <property type="match status" value="1"/>
</dbReference>
<organism evidence="2 3">
    <name type="scientific">Mycolicibacterium mageritense</name>
    <name type="common">Mycobacterium mageritense</name>
    <dbReference type="NCBI Taxonomy" id="53462"/>
    <lineage>
        <taxon>Bacteria</taxon>
        <taxon>Bacillati</taxon>
        <taxon>Actinomycetota</taxon>
        <taxon>Actinomycetes</taxon>
        <taxon>Mycobacteriales</taxon>
        <taxon>Mycobacteriaceae</taxon>
        <taxon>Mycolicibacterium</taxon>
    </lineage>
</organism>
<proteinExistence type="predicted"/>
<evidence type="ECO:0000259" key="1">
    <source>
        <dbReference type="Pfam" id="PF12728"/>
    </source>
</evidence>
<name>A0ABN5YC63_MYCME</name>
<dbReference type="Gene3D" id="1.10.10.10">
    <property type="entry name" value="Winged helix-like DNA-binding domain superfamily/Winged helix DNA-binding domain"/>
    <property type="match status" value="1"/>
</dbReference>
<feature type="domain" description="Helix-turn-helix" evidence="1">
    <location>
        <begin position="7"/>
        <end position="58"/>
    </location>
</feature>
<evidence type="ECO:0000313" key="3">
    <source>
        <dbReference type="Proteomes" id="UP000465622"/>
    </source>
</evidence>
<dbReference type="RefSeq" id="WP_081812382.1">
    <property type="nucleotide sequence ID" value="NZ_AP022567.1"/>
</dbReference>
<dbReference type="EMBL" id="AP022567">
    <property type="protein sequence ID" value="BBX35747.1"/>
    <property type="molecule type" value="Genomic_DNA"/>
</dbReference>
<dbReference type="InterPro" id="IPR009061">
    <property type="entry name" value="DNA-bd_dom_put_sf"/>
</dbReference>
<dbReference type="Proteomes" id="UP000465622">
    <property type="component" value="Chromosome"/>
</dbReference>
<keyword evidence="3" id="KW-1185">Reference proteome</keyword>
<protein>
    <recommendedName>
        <fullName evidence="1">Helix-turn-helix domain-containing protein</fullName>
    </recommendedName>
</protein>
<gene>
    <name evidence="2" type="ORF">MMAGJ_50290</name>
</gene>